<reference evidence="10 11" key="1">
    <citation type="journal article" date="2015" name="Genome Announc.">
        <title>Expanding the biotechnology potential of lactobacilli through comparative genomics of 213 strains and associated genera.</title>
        <authorList>
            <person name="Sun Z."/>
            <person name="Harris H.M."/>
            <person name="McCann A."/>
            <person name="Guo C."/>
            <person name="Argimon S."/>
            <person name="Zhang W."/>
            <person name="Yang X."/>
            <person name="Jeffery I.B."/>
            <person name="Cooney J.C."/>
            <person name="Kagawa T.F."/>
            <person name="Liu W."/>
            <person name="Song Y."/>
            <person name="Salvetti E."/>
            <person name="Wrobel A."/>
            <person name="Rasinkangas P."/>
            <person name="Parkhill J."/>
            <person name="Rea M.C."/>
            <person name="O'Sullivan O."/>
            <person name="Ritari J."/>
            <person name="Douillard F.P."/>
            <person name="Paul Ross R."/>
            <person name="Yang R."/>
            <person name="Briner A.E."/>
            <person name="Felis G.E."/>
            <person name="de Vos W.M."/>
            <person name="Barrangou R."/>
            <person name="Klaenhammer T.R."/>
            <person name="Caufield P.W."/>
            <person name="Cui Y."/>
            <person name="Zhang H."/>
            <person name="O'Toole P.W."/>
        </authorList>
    </citation>
    <scope>NUCLEOTIDE SEQUENCE [LARGE SCALE GENOMIC DNA]</scope>
    <source>
        <strain evidence="10 11">DSM 4864</strain>
    </source>
</reference>
<comment type="subcellular location">
    <subcellularLocation>
        <location evidence="1 9">Cell membrane</location>
        <topology evidence="1 9">Multi-pass membrane protein</topology>
    </subcellularLocation>
</comment>
<accession>A0A0R1WC37</accession>
<evidence type="ECO:0000256" key="6">
    <source>
        <dbReference type="ARBA" id="ARBA00022970"/>
    </source>
</evidence>
<dbReference type="RefSeq" id="WP_082603558.1">
    <property type="nucleotide sequence ID" value="NZ_AZGE01000010.1"/>
</dbReference>
<dbReference type="GO" id="GO:0015818">
    <property type="term" value="P:isoleucine transport"/>
    <property type="evidence" value="ECO:0007669"/>
    <property type="project" value="TreeGrafter"/>
</dbReference>
<sequence length="451" mass="48487">MMNIRWQRGRTYLVIGSLVFGMLFGAGNLVFPVHLGQLAGANWGPAAAGFISSGVLLPLLALLALSVTRSRGLFDLARPVGDWFALVFLIMVHATIGPLCATPRTATVPYAIGIAPALPAKMQSLGLALFTGAFFLVAYFFSVKSGRVTEIIGKVLNPAFLVMLLVVFLLAFSRPMGKLSTPHPTSDYLTQPLANGFLQGYNTMDALAMLIFGVTVVAAVQQMGFDNRARSLATAKGGFIGILGIGVLYLGLIYLGTTSRNQFALATNGGTTLNQVAHYYLGTFGNVLLLTLATVTCLTTAMGLVIAFSQDFHQRFPQISYKTFLRLNCLLSFLIANLGLDQIVTWSTPVLMFLYPLAIVLICVALASPLFGRAPVVYRWALGLTIIPALFALVANVPPALKGWTVSRLLTGWAEQHLPLFATGFAWLPFALVGTAIGLAVRQYQRYNAGK</sequence>
<keyword evidence="4" id="KW-1003">Cell membrane</keyword>
<dbReference type="Proteomes" id="UP000050973">
    <property type="component" value="Unassembled WGS sequence"/>
</dbReference>
<dbReference type="GO" id="GO:0005886">
    <property type="term" value="C:plasma membrane"/>
    <property type="evidence" value="ECO:0007669"/>
    <property type="project" value="UniProtKB-SubCell"/>
</dbReference>
<dbReference type="GO" id="GO:0005304">
    <property type="term" value="F:L-valine transmembrane transporter activity"/>
    <property type="evidence" value="ECO:0007669"/>
    <property type="project" value="TreeGrafter"/>
</dbReference>
<keyword evidence="8 9" id="KW-0472">Membrane</keyword>
<dbReference type="EMBL" id="AZGE01000010">
    <property type="protein sequence ID" value="KRM15518.1"/>
    <property type="molecule type" value="Genomic_DNA"/>
</dbReference>
<evidence type="ECO:0000313" key="11">
    <source>
        <dbReference type="Proteomes" id="UP000050973"/>
    </source>
</evidence>
<evidence type="ECO:0000256" key="9">
    <source>
        <dbReference type="RuleBase" id="RU362122"/>
    </source>
</evidence>
<proteinExistence type="inferred from homology"/>
<dbReference type="Pfam" id="PF05525">
    <property type="entry name" value="Branch_AA_trans"/>
    <property type="match status" value="1"/>
</dbReference>
<keyword evidence="3 9" id="KW-0813">Transport</keyword>
<evidence type="ECO:0000256" key="2">
    <source>
        <dbReference type="ARBA" id="ARBA00008540"/>
    </source>
</evidence>
<dbReference type="GO" id="GO:0015190">
    <property type="term" value="F:L-leucine transmembrane transporter activity"/>
    <property type="evidence" value="ECO:0007669"/>
    <property type="project" value="TreeGrafter"/>
</dbReference>
<organism evidence="10 11">
    <name type="scientific">Limosilactobacillus oris DSM 4864</name>
    <dbReference type="NCBI Taxonomy" id="1423779"/>
    <lineage>
        <taxon>Bacteria</taxon>
        <taxon>Bacillati</taxon>
        <taxon>Bacillota</taxon>
        <taxon>Bacilli</taxon>
        <taxon>Lactobacillales</taxon>
        <taxon>Lactobacillaceae</taxon>
        <taxon>Limosilactobacillus</taxon>
    </lineage>
</organism>
<feature type="transmembrane region" description="Helical" evidence="9">
    <location>
        <begin position="352"/>
        <end position="371"/>
    </location>
</feature>
<feature type="transmembrane region" description="Helical" evidence="9">
    <location>
        <begin position="80"/>
        <end position="99"/>
    </location>
</feature>
<feature type="transmembrane region" description="Helical" evidence="9">
    <location>
        <begin position="237"/>
        <end position="257"/>
    </location>
</feature>
<dbReference type="GO" id="GO:0015820">
    <property type="term" value="P:L-leucine transport"/>
    <property type="evidence" value="ECO:0007669"/>
    <property type="project" value="TreeGrafter"/>
</dbReference>
<dbReference type="NCBIfam" id="TIGR00796">
    <property type="entry name" value="livcs"/>
    <property type="match status" value="1"/>
</dbReference>
<feature type="transmembrane region" description="Helical" evidence="9">
    <location>
        <begin position="418"/>
        <end position="441"/>
    </location>
</feature>
<keyword evidence="6 9" id="KW-0029">Amino-acid transport</keyword>
<evidence type="ECO:0000256" key="4">
    <source>
        <dbReference type="ARBA" id="ARBA00022475"/>
    </source>
</evidence>
<evidence type="ECO:0000256" key="3">
    <source>
        <dbReference type="ARBA" id="ARBA00022448"/>
    </source>
</evidence>
<dbReference type="PANTHER" id="PTHR30588">
    <property type="entry name" value="BRANCHED-CHAIN AMINO ACID TRANSPORT SYSTEM 2 CARRIER PROTEIN"/>
    <property type="match status" value="1"/>
</dbReference>
<evidence type="ECO:0000256" key="1">
    <source>
        <dbReference type="ARBA" id="ARBA00004651"/>
    </source>
</evidence>
<dbReference type="InterPro" id="IPR004685">
    <property type="entry name" value="Brnchd-chn_aa_trnsp_Livcs"/>
</dbReference>
<feature type="transmembrane region" description="Helical" evidence="9">
    <location>
        <begin position="12"/>
        <end position="31"/>
    </location>
</feature>
<feature type="transmembrane region" description="Helical" evidence="9">
    <location>
        <begin position="125"/>
        <end position="143"/>
    </location>
</feature>
<dbReference type="PATRIC" id="fig|1423779.3.peg.305"/>
<dbReference type="PANTHER" id="PTHR30588:SF0">
    <property type="entry name" value="BRANCHED-CHAIN AMINO ACID PERMEASE BRNQ"/>
    <property type="match status" value="1"/>
</dbReference>
<gene>
    <name evidence="10" type="ORF">FC49_GL000300</name>
</gene>
<evidence type="ECO:0000256" key="7">
    <source>
        <dbReference type="ARBA" id="ARBA00022989"/>
    </source>
</evidence>
<feature type="transmembrane region" description="Helical" evidence="9">
    <location>
        <begin position="43"/>
        <end position="68"/>
    </location>
</feature>
<dbReference type="GO" id="GO:0015188">
    <property type="term" value="F:L-isoleucine transmembrane transporter activity"/>
    <property type="evidence" value="ECO:0007669"/>
    <property type="project" value="TreeGrafter"/>
</dbReference>
<feature type="transmembrane region" description="Helical" evidence="9">
    <location>
        <begin position="378"/>
        <end position="398"/>
    </location>
</feature>
<comment type="function">
    <text evidence="9">Component of the transport system for branched-chain amino acids.</text>
</comment>
<keyword evidence="5 9" id="KW-0812">Transmembrane</keyword>
<feature type="transmembrane region" description="Helical" evidence="9">
    <location>
        <begin position="155"/>
        <end position="173"/>
    </location>
</feature>
<protein>
    <recommendedName>
        <fullName evidence="9">Branched-chain amino acid transport system carrier protein</fullName>
    </recommendedName>
</protein>
<feature type="transmembrane region" description="Helical" evidence="9">
    <location>
        <begin position="277"/>
        <end position="307"/>
    </location>
</feature>
<comment type="similarity">
    <text evidence="2 9">Belongs to the branched chain amino acid transporter family.</text>
</comment>
<evidence type="ECO:0000313" key="10">
    <source>
        <dbReference type="EMBL" id="KRM15518.1"/>
    </source>
</evidence>
<comment type="caution">
    <text evidence="10">The sequence shown here is derived from an EMBL/GenBank/DDBJ whole genome shotgun (WGS) entry which is preliminary data.</text>
</comment>
<feature type="transmembrane region" description="Helical" evidence="9">
    <location>
        <begin position="206"/>
        <end position="225"/>
    </location>
</feature>
<name>A0A0R1WC37_9LACO</name>
<evidence type="ECO:0000256" key="5">
    <source>
        <dbReference type="ARBA" id="ARBA00022692"/>
    </source>
</evidence>
<evidence type="ECO:0000256" key="8">
    <source>
        <dbReference type="ARBA" id="ARBA00023136"/>
    </source>
</evidence>
<feature type="transmembrane region" description="Helical" evidence="9">
    <location>
        <begin position="319"/>
        <end position="340"/>
    </location>
</feature>
<dbReference type="AlphaFoldDB" id="A0A0R1WC37"/>
<keyword evidence="7 9" id="KW-1133">Transmembrane helix</keyword>